<evidence type="ECO:0000259" key="8">
    <source>
        <dbReference type="PROSITE" id="PS51686"/>
    </source>
</evidence>
<evidence type="ECO:0000313" key="9">
    <source>
        <dbReference type="EMBL" id="KOO69835.1"/>
    </source>
</evidence>
<feature type="domain" description="SAM-dependent MTase RsmB/NOP-type" evidence="8">
    <location>
        <begin position="9"/>
        <end position="298"/>
    </location>
</feature>
<dbReference type="GO" id="GO:0001510">
    <property type="term" value="P:RNA methylation"/>
    <property type="evidence" value="ECO:0007669"/>
    <property type="project" value="InterPro"/>
</dbReference>
<keyword evidence="3 6" id="KW-0808">Transferase</keyword>
<accession>A0A8E1QZT4</accession>
<evidence type="ECO:0000256" key="3">
    <source>
        <dbReference type="ARBA" id="ARBA00022679"/>
    </source>
</evidence>
<comment type="similarity">
    <text evidence="6">Belongs to the class I-like SAM-binding methyltransferase superfamily. RsmB/NOP family.</text>
</comment>
<sequence length="475" mass="53141">MTLPEDFINYTKALTGNELWSIISRGLADEPPVSIRLNPFKCASGSPAESLSDGKVGWCDSGYYLNSRPNFTFDPLLHAGLYYVQEASSMFLDRVMRQYASDGPLTMLDLCAAPGGKSTVARAALPEGSLLVSNEPMRTRAQILAENMQKFGHEDVIVTNNYPRDFGKSRLMFDVILTDVPCSGEGMFRKDDMAISEWSVQNVEKCWRLQREIVSDVWQCLKPGGLLIYSTCTFNTKEDEENIRYITEELGAELLPVDIDDSWKITGSLLSGFDKPVYRFLPGLTRGEGIFMAVMRKNGERDANDTPRKDKKAKKDKQRNSKKETASCNRDWIKDPDRFDFVTSDNITAAIPKAWRDVYDAAAKSLKILSAGITIGESKGKDIIPAQALALSRALNKDTFAQAELNYAQAMSFLRKEAVTLPADTPRGYVLVEFNGVPLGFEKNIGNRANNLYPAEWKVKSSHVPDEYNEIIRTK</sequence>
<dbReference type="InterPro" id="IPR031341">
    <property type="entry name" value="Methyltr_RsmF_N"/>
</dbReference>
<dbReference type="Proteomes" id="UP000036951">
    <property type="component" value="Unassembled WGS sequence"/>
</dbReference>
<reference evidence="9 10" key="1">
    <citation type="submission" date="2015-06" db="EMBL/GenBank/DDBJ databases">
        <title>Prevotella sp. 109, sp. nov., a novel member of the family Prevotellaceae isolated from human faeces.</title>
        <authorList>
            <person name="Shkoporov A.N."/>
            <person name="Chaplin A.V."/>
            <person name="Kafarskaia L.I."/>
            <person name="Efimov B.A."/>
        </authorList>
    </citation>
    <scope>NUCLEOTIDE SEQUENCE [LARGE SCALE GENOMIC DNA]</scope>
    <source>
        <strain evidence="9 10">109</strain>
    </source>
</reference>
<dbReference type="Pfam" id="PF17125">
    <property type="entry name" value="Methyltr_RsmF_N"/>
    <property type="match status" value="1"/>
</dbReference>
<keyword evidence="1" id="KW-0963">Cytoplasm</keyword>
<organism evidence="9 10">
    <name type="scientific">Xylanibacter rarus</name>
    <dbReference type="NCBI Taxonomy" id="1676614"/>
    <lineage>
        <taxon>Bacteria</taxon>
        <taxon>Pseudomonadati</taxon>
        <taxon>Bacteroidota</taxon>
        <taxon>Bacteroidia</taxon>
        <taxon>Bacteroidales</taxon>
        <taxon>Prevotellaceae</taxon>
        <taxon>Xylanibacter</taxon>
    </lineage>
</organism>
<dbReference type="PANTHER" id="PTHR22807:SF30">
    <property type="entry name" value="28S RRNA (CYTOSINE(4447)-C(5))-METHYLTRANSFERASE-RELATED"/>
    <property type="match status" value="1"/>
</dbReference>
<dbReference type="GO" id="GO:0003723">
    <property type="term" value="F:RNA binding"/>
    <property type="evidence" value="ECO:0007669"/>
    <property type="project" value="UniProtKB-UniRule"/>
</dbReference>
<evidence type="ECO:0000256" key="7">
    <source>
        <dbReference type="SAM" id="MobiDB-lite"/>
    </source>
</evidence>
<dbReference type="Gene3D" id="3.40.50.150">
    <property type="entry name" value="Vaccinia Virus protein VP39"/>
    <property type="match status" value="1"/>
</dbReference>
<comment type="caution">
    <text evidence="9">The sequence shown here is derived from an EMBL/GenBank/DDBJ whole genome shotgun (WGS) entry which is preliminary data.</text>
</comment>
<dbReference type="InterPro" id="IPR001678">
    <property type="entry name" value="MeTrfase_RsmB-F_NOP2_dom"/>
</dbReference>
<dbReference type="SUPFAM" id="SSF53335">
    <property type="entry name" value="S-adenosyl-L-methionine-dependent methyltransferases"/>
    <property type="match status" value="1"/>
</dbReference>
<proteinExistence type="inferred from homology"/>
<dbReference type="InterPro" id="IPR049560">
    <property type="entry name" value="MeTrfase_RsmB-F_NOP2_cat"/>
</dbReference>
<keyword evidence="10" id="KW-1185">Reference proteome</keyword>
<dbReference type="PRINTS" id="PR02008">
    <property type="entry name" value="RCMTFAMILY"/>
</dbReference>
<feature type="binding site" evidence="6">
    <location>
        <position position="135"/>
    </location>
    <ligand>
        <name>S-adenosyl-L-methionine</name>
        <dbReference type="ChEBI" id="CHEBI:59789"/>
    </ligand>
</feature>
<dbReference type="AlphaFoldDB" id="A0A8E1QZT4"/>
<dbReference type="PROSITE" id="PS51686">
    <property type="entry name" value="SAM_MT_RSMB_NOP"/>
    <property type="match status" value="1"/>
</dbReference>
<gene>
    <name evidence="9" type="ORF">ACU52_01465</name>
</gene>
<evidence type="ECO:0000256" key="4">
    <source>
        <dbReference type="ARBA" id="ARBA00022691"/>
    </source>
</evidence>
<dbReference type="GO" id="GO:0008173">
    <property type="term" value="F:RNA methyltransferase activity"/>
    <property type="evidence" value="ECO:0007669"/>
    <property type="project" value="InterPro"/>
</dbReference>
<dbReference type="RefSeq" id="WP_053397469.1">
    <property type="nucleotide sequence ID" value="NZ_LFQU01000001.1"/>
</dbReference>
<dbReference type="InterPro" id="IPR023267">
    <property type="entry name" value="RCMT"/>
</dbReference>
<dbReference type="InterPro" id="IPR027391">
    <property type="entry name" value="Nol1_Nop2_Fmu_2"/>
</dbReference>
<dbReference type="Gene3D" id="3.30.70.1170">
    <property type="entry name" value="Sun protein, domain 3"/>
    <property type="match status" value="1"/>
</dbReference>
<evidence type="ECO:0000256" key="2">
    <source>
        <dbReference type="ARBA" id="ARBA00022603"/>
    </source>
</evidence>
<comment type="caution">
    <text evidence="6">Lacks conserved residue(s) required for the propagation of feature annotation.</text>
</comment>
<feature type="binding site" evidence="6">
    <location>
        <begin position="111"/>
        <end position="117"/>
    </location>
    <ligand>
        <name>S-adenosyl-L-methionine</name>
        <dbReference type="ChEBI" id="CHEBI:59789"/>
    </ligand>
</feature>
<dbReference type="EMBL" id="LFQU01000001">
    <property type="protein sequence ID" value="KOO69835.1"/>
    <property type="molecule type" value="Genomic_DNA"/>
</dbReference>
<dbReference type="PANTHER" id="PTHR22807">
    <property type="entry name" value="NOP2 YEAST -RELATED NOL1/NOP2/FMU SUN DOMAIN-CONTAINING"/>
    <property type="match status" value="1"/>
</dbReference>
<feature type="compositionally biased region" description="Basic and acidic residues" evidence="7">
    <location>
        <begin position="318"/>
        <end position="328"/>
    </location>
</feature>
<dbReference type="Gene3D" id="2.30.130.60">
    <property type="match status" value="1"/>
</dbReference>
<keyword evidence="4 6" id="KW-0949">S-adenosyl-L-methionine</keyword>
<dbReference type="InterPro" id="IPR029063">
    <property type="entry name" value="SAM-dependent_MTases_sf"/>
</dbReference>
<dbReference type="Pfam" id="PF01189">
    <property type="entry name" value="Methyltr_RsmB-F"/>
    <property type="match status" value="1"/>
</dbReference>
<protein>
    <recommendedName>
        <fullName evidence="8">SAM-dependent MTase RsmB/NOP-type domain-containing protein</fullName>
    </recommendedName>
</protein>
<evidence type="ECO:0000313" key="10">
    <source>
        <dbReference type="Proteomes" id="UP000036951"/>
    </source>
</evidence>
<feature type="active site" description="Nucleophile" evidence="6">
    <location>
        <position position="232"/>
    </location>
</feature>
<evidence type="ECO:0000256" key="5">
    <source>
        <dbReference type="ARBA" id="ARBA00022884"/>
    </source>
</evidence>
<evidence type="ECO:0000256" key="6">
    <source>
        <dbReference type="PROSITE-ProRule" id="PRU01023"/>
    </source>
</evidence>
<feature type="compositionally biased region" description="Basic and acidic residues" evidence="7">
    <location>
        <begin position="298"/>
        <end position="308"/>
    </location>
</feature>
<keyword evidence="5 6" id="KW-0694">RNA-binding</keyword>
<dbReference type="Pfam" id="PF13636">
    <property type="entry name" value="Methyltranf_PUA"/>
    <property type="match status" value="1"/>
</dbReference>
<evidence type="ECO:0000256" key="1">
    <source>
        <dbReference type="ARBA" id="ARBA00022490"/>
    </source>
</evidence>
<feature type="binding site" evidence="6">
    <location>
        <position position="179"/>
    </location>
    <ligand>
        <name>S-adenosyl-L-methionine</name>
        <dbReference type="ChEBI" id="CHEBI:59789"/>
    </ligand>
</feature>
<name>A0A8E1QZT4_9BACT</name>
<keyword evidence="2 6" id="KW-0489">Methyltransferase</keyword>
<feature type="region of interest" description="Disordered" evidence="7">
    <location>
        <begin position="298"/>
        <end position="328"/>
    </location>
</feature>
<dbReference type="OrthoDB" id="9810297at2"/>